<dbReference type="RefSeq" id="WP_027260698.1">
    <property type="nucleotide sequence ID" value="NZ_FPAW01000002.1"/>
</dbReference>
<dbReference type="SUPFAM" id="SSF53254">
    <property type="entry name" value="Phosphoglycerate mutase-like"/>
    <property type="match status" value="1"/>
</dbReference>
<proteinExistence type="predicted"/>
<protein>
    <submittedName>
        <fullName evidence="3">Probable phosphoglycerate mutase</fullName>
    </submittedName>
</protein>
<dbReference type="EMBL" id="FPAW01000002">
    <property type="protein sequence ID" value="SFT51060.1"/>
    <property type="molecule type" value="Genomic_DNA"/>
</dbReference>
<dbReference type="Pfam" id="PF00300">
    <property type="entry name" value="His_Phos_1"/>
    <property type="match status" value="1"/>
</dbReference>
<dbReference type="AlphaFoldDB" id="A0A1I6YKS7"/>
<dbReference type="InterPro" id="IPR029033">
    <property type="entry name" value="His_PPase_superfam"/>
</dbReference>
<dbReference type="PROSITE" id="PS00175">
    <property type="entry name" value="PG_MUTASE"/>
    <property type="match status" value="1"/>
</dbReference>
<evidence type="ECO:0000313" key="3">
    <source>
        <dbReference type="EMBL" id="SFT51060.1"/>
    </source>
</evidence>
<dbReference type="Gene3D" id="3.40.50.1240">
    <property type="entry name" value="Phosphoglycerate mutase-like"/>
    <property type="match status" value="1"/>
</dbReference>
<dbReference type="GO" id="GO:0016791">
    <property type="term" value="F:phosphatase activity"/>
    <property type="evidence" value="ECO:0007669"/>
    <property type="project" value="TreeGrafter"/>
</dbReference>
<feature type="active site" description="Proton donor/acceptor" evidence="1">
    <location>
        <position position="86"/>
    </location>
</feature>
<dbReference type="InterPro" id="IPR013078">
    <property type="entry name" value="His_Pase_superF_clade-1"/>
</dbReference>
<reference evidence="3 4" key="1">
    <citation type="submission" date="2016-10" db="EMBL/GenBank/DDBJ databases">
        <authorList>
            <person name="de Groot N.N."/>
        </authorList>
    </citation>
    <scope>NUCLEOTIDE SEQUENCE [LARGE SCALE GENOMIC DNA]</scope>
    <source>
        <strain evidence="3 4">CGMCC 1.10959</strain>
    </source>
</reference>
<feature type="binding site" evidence="2">
    <location>
        <begin position="10"/>
        <end position="17"/>
    </location>
    <ligand>
        <name>substrate</name>
    </ligand>
</feature>
<evidence type="ECO:0000256" key="1">
    <source>
        <dbReference type="PIRSR" id="PIRSR613078-1"/>
    </source>
</evidence>
<feature type="binding site" evidence="2">
    <location>
        <position position="62"/>
    </location>
    <ligand>
        <name>substrate</name>
    </ligand>
</feature>
<dbReference type="InterPro" id="IPR001345">
    <property type="entry name" value="PG/BPGM_mutase_AS"/>
</dbReference>
<dbReference type="OrthoDB" id="9781415at2"/>
<gene>
    <name evidence="3" type="ORF">SAMN05216236_102272</name>
</gene>
<dbReference type="STRING" id="999627.SAMN05216236_102272"/>
<feature type="active site" description="Tele-phosphohistidine intermediate" evidence="1">
    <location>
        <position position="11"/>
    </location>
</feature>
<evidence type="ECO:0000256" key="2">
    <source>
        <dbReference type="PIRSR" id="PIRSR613078-2"/>
    </source>
</evidence>
<name>A0A1I6YKS7_9RHOB</name>
<sequence length="189" mass="20570">MSFPEFLILRHGETQWNREGRLQGALDSPLTPLGREQAQRQAAILRDFGTGGWDWYSSPQGRAWETARIAAQGRAGTIRQDERLREIGLGQWAGQLRDDIAAGAPDLFETDGLGWYDHVPGGEGLLKLESRAAAFLSALSGPSVIVTHGITSRVMRCVAQGLPTEAFETLGGGQGVVYHIRDGISRMLS</sequence>
<evidence type="ECO:0000313" key="4">
    <source>
        <dbReference type="Proteomes" id="UP000182466"/>
    </source>
</evidence>
<dbReference type="SMART" id="SM00855">
    <property type="entry name" value="PGAM"/>
    <property type="match status" value="1"/>
</dbReference>
<dbReference type="CDD" id="cd07067">
    <property type="entry name" value="HP_PGM_like"/>
    <property type="match status" value="1"/>
</dbReference>
<dbReference type="GO" id="GO:0005737">
    <property type="term" value="C:cytoplasm"/>
    <property type="evidence" value="ECO:0007669"/>
    <property type="project" value="TreeGrafter"/>
</dbReference>
<dbReference type="PANTHER" id="PTHR48100">
    <property type="entry name" value="BROAD-SPECIFICITY PHOSPHATASE YOR283W-RELATED"/>
    <property type="match status" value="1"/>
</dbReference>
<keyword evidence="4" id="KW-1185">Reference proteome</keyword>
<dbReference type="Proteomes" id="UP000182466">
    <property type="component" value="Unassembled WGS sequence"/>
</dbReference>
<organism evidence="3 4">
    <name type="scientific">Sedimentitalea nanhaiensis</name>
    <dbReference type="NCBI Taxonomy" id="999627"/>
    <lineage>
        <taxon>Bacteria</taxon>
        <taxon>Pseudomonadati</taxon>
        <taxon>Pseudomonadota</taxon>
        <taxon>Alphaproteobacteria</taxon>
        <taxon>Rhodobacterales</taxon>
        <taxon>Paracoccaceae</taxon>
        <taxon>Sedimentitalea</taxon>
    </lineage>
</organism>
<dbReference type="eggNOG" id="COG0406">
    <property type="taxonomic scope" value="Bacteria"/>
</dbReference>
<dbReference type="PANTHER" id="PTHR48100:SF59">
    <property type="entry name" value="ADENOSYLCOBALAMIN_ALPHA-RIBAZOLE PHOSPHATASE"/>
    <property type="match status" value="1"/>
</dbReference>
<accession>A0A1I6YKS7</accession>
<dbReference type="InterPro" id="IPR050275">
    <property type="entry name" value="PGM_Phosphatase"/>
</dbReference>